<proteinExistence type="predicted"/>
<evidence type="ECO:0000256" key="2">
    <source>
        <dbReference type="ARBA" id="ARBA00023125"/>
    </source>
</evidence>
<dbReference type="SUPFAM" id="SSF55781">
    <property type="entry name" value="GAF domain-like"/>
    <property type="match status" value="1"/>
</dbReference>
<keyword evidence="1" id="KW-0805">Transcription regulation</keyword>
<dbReference type="Proteomes" id="UP001596002">
    <property type="component" value="Unassembled WGS sequence"/>
</dbReference>
<keyword evidence="3" id="KW-0804">Transcription</keyword>
<evidence type="ECO:0000259" key="5">
    <source>
        <dbReference type="PROSITE" id="PS51078"/>
    </source>
</evidence>
<evidence type="ECO:0000313" key="6">
    <source>
        <dbReference type="EMBL" id="MFC4768047.1"/>
    </source>
</evidence>
<dbReference type="InterPro" id="IPR029016">
    <property type="entry name" value="GAF-like_dom_sf"/>
</dbReference>
<keyword evidence="7" id="KW-1185">Reference proteome</keyword>
<dbReference type="Gene3D" id="3.30.450.40">
    <property type="match status" value="1"/>
</dbReference>
<evidence type="ECO:0000256" key="1">
    <source>
        <dbReference type="ARBA" id="ARBA00023015"/>
    </source>
</evidence>
<protein>
    <submittedName>
        <fullName evidence="6">IclR family transcriptional regulator</fullName>
    </submittedName>
</protein>
<dbReference type="PROSITE" id="PS51078">
    <property type="entry name" value="ICLR_ED"/>
    <property type="match status" value="1"/>
</dbReference>
<dbReference type="InterPro" id="IPR050707">
    <property type="entry name" value="HTH_MetabolicPath_Reg"/>
</dbReference>
<dbReference type="SMART" id="SM00346">
    <property type="entry name" value="HTH_ICLR"/>
    <property type="match status" value="1"/>
</dbReference>
<dbReference type="RefSeq" id="WP_380025967.1">
    <property type="nucleotide sequence ID" value="NZ_JBHSHC010000096.1"/>
</dbReference>
<dbReference type="InterPro" id="IPR036390">
    <property type="entry name" value="WH_DNA-bd_sf"/>
</dbReference>
<evidence type="ECO:0000256" key="3">
    <source>
        <dbReference type="ARBA" id="ARBA00023163"/>
    </source>
</evidence>
<sequence length="253" mass="28321">MQKYWVPALERANAILALLAAEPSDLRLIDLSNRLGINKSSMYSLLNTMETLGWVVKGKGDTYSLGPALGSLSAAFFRQFHLLQSFHEEAASSAKRVGETIQLAVLNGRHVLYLAKEETAAPVRVVSDPGMRFPAHATSLGKALLTQFDYDSLRELYHDQEFEAMTPYTVTDLEQLWEQVKQSKINGYACDLQEAVAGFYCIAAPVYNHSDRILAAVSFTMMETAWQEKFDLARDEIVDLARRLSQRAGHTRT</sequence>
<evidence type="ECO:0000313" key="7">
    <source>
        <dbReference type="Proteomes" id="UP001596002"/>
    </source>
</evidence>
<gene>
    <name evidence="6" type="ORF">ACFO8Q_11875</name>
</gene>
<dbReference type="InterPro" id="IPR005471">
    <property type="entry name" value="Tscrpt_reg_IclR_N"/>
</dbReference>
<dbReference type="InterPro" id="IPR036388">
    <property type="entry name" value="WH-like_DNA-bd_sf"/>
</dbReference>
<keyword evidence="2" id="KW-0238">DNA-binding</keyword>
<reference evidence="7" key="1">
    <citation type="journal article" date="2019" name="Int. J. Syst. Evol. Microbiol.">
        <title>The Global Catalogue of Microorganisms (GCM) 10K type strain sequencing project: providing services to taxonomists for standard genome sequencing and annotation.</title>
        <authorList>
            <consortium name="The Broad Institute Genomics Platform"/>
            <consortium name="The Broad Institute Genome Sequencing Center for Infectious Disease"/>
            <person name="Wu L."/>
            <person name="Ma J."/>
        </authorList>
    </citation>
    <scope>NUCLEOTIDE SEQUENCE [LARGE SCALE GENOMIC DNA]</scope>
    <source>
        <strain evidence="7">WYCCWR 12678</strain>
    </source>
</reference>
<feature type="domain" description="HTH iclR-type" evidence="4">
    <location>
        <begin position="6"/>
        <end position="67"/>
    </location>
</feature>
<dbReference type="InterPro" id="IPR014757">
    <property type="entry name" value="Tscrpt_reg_IclR_C"/>
</dbReference>
<dbReference type="Gene3D" id="1.10.10.10">
    <property type="entry name" value="Winged helix-like DNA-binding domain superfamily/Winged helix DNA-binding domain"/>
    <property type="match status" value="1"/>
</dbReference>
<comment type="caution">
    <text evidence="6">The sequence shown here is derived from an EMBL/GenBank/DDBJ whole genome shotgun (WGS) entry which is preliminary data.</text>
</comment>
<name>A0ABV9Q463_9BACL</name>
<dbReference type="SUPFAM" id="SSF46785">
    <property type="entry name" value="Winged helix' DNA-binding domain"/>
    <property type="match status" value="1"/>
</dbReference>
<accession>A0ABV9Q463</accession>
<organism evidence="6 7">
    <name type="scientific">Effusibacillus consociatus</name>
    <dbReference type="NCBI Taxonomy" id="1117041"/>
    <lineage>
        <taxon>Bacteria</taxon>
        <taxon>Bacillati</taxon>
        <taxon>Bacillota</taxon>
        <taxon>Bacilli</taxon>
        <taxon>Bacillales</taxon>
        <taxon>Alicyclobacillaceae</taxon>
        <taxon>Effusibacillus</taxon>
    </lineage>
</organism>
<dbReference type="PROSITE" id="PS51077">
    <property type="entry name" value="HTH_ICLR"/>
    <property type="match status" value="1"/>
</dbReference>
<dbReference type="PANTHER" id="PTHR30136">
    <property type="entry name" value="HELIX-TURN-HELIX TRANSCRIPTIONAL REGULATOR, ICLR FAMILY"/>
    <property type="match status" value="1"/>
</dbReference>
<dbReference type="EMBL" id="JBHSHC010000096">
    <property type="protein sequence ID" value="MFC4768047.1"/>
    <property type="molecule type" value="Genomic_DNA"/>
</dbReference>
<evidence type="ECO:0000259" key="4">
    <source>
        <dbReference type="PROSITE" id="PS51077"/>
    </source>
</evidence>
<dbReference type="PANTHER" id="PTHR30136:SF24">
    <property type="entry name" value="HTH-TYPE TRANSCRIPTIONAL REPRESSOR ALLR"/>
    <property type="match status" value="1"/>
</dbReference>
<dbReference type="Pfam" id="PF01614">
    <property type="entry name" value="IclR_C"/>
    <property type="match status" value="1"/>
</dbReference>
<dbReference type="Pfam" id="PF09339">
    <property type="entry name" value="HTH_IclR"/>
    <property type="match status" value="1"/>
</dbReference>
<feature type="domain" description="IclR-ED" evidence="5">
    <location>
        <begin position="68"/>
        <end position="250"/>
    </location>
</feature>